<organism evidence="2 3">
    <name type="scientific">Carnegiea gigantea</name>
    <dbReference type="NCBI Taxonomy" id="171969"/>
    <lineage>
        <taxon>Eukaryota</taxon>
        <taxon>Viridiplantae</taxon>
        <taxon>Streptophyta</taxon>
        <taxon>Embryophyta</taxon>
        <taxon>Tracheophyta</taxon>
        <taxon>Spermatophyta</taxon>
        <taxon>Magnoliopsida</taxon>
        <taxon>eudicotyledons</taxon>
        <taxon>Gunneridae</taxon>
        <taxon>Pentapetalae</taxon>
        <taxon>Caryophyllales</taxon>
        <taxon>Cactineae</taxon>
        <taxon>Cactaceae</taxon>
        <taxon>Cactoideae</taxon>
        <taxon>Echinocereeae</taxon>
        <taxon>Carnegiea</taxon>
    </lineage>
</organism>
<keyword evidence="3" id="KW-1185">Reference proteome</keyword>
<name>A0A9Q1JJA6_9CARY</name>
<gene>
    <name evidence="2" type="ORF">Cgig2_030246</name>
</gene>
<evidence type="ECO:0000313" key="2">
    <source>
        <dbReference type="EMBL" id="KAJ8420230.1"/>
    </source>
</evidence>
<dbReference type="AlphaFoldDB" id="A0A9Q1JJA6"/>
<reference evidence="2" key="1">
    <citation type="submission" date="2022-04" db="EMBL/GenBank/DDBJ databases">
        <title>Carnegiea gigantea Genome sequencing and assembly v2.</title>
        <authorList>
            <person name="Copetti D."/>
            <person name="Sanderson M.J."/>
            <person name="Burquez A."/>
            <person name="Wojciechowski M.F."/>
        </authorList>
    </citation>
    <scope>NUCLEOTIDE SEQUENCE</scope>
    <source>
        <strain evidence="2">SGP5-SGP5p</strain>
        <tissue evidence="2">Aerial part</tissue>
    </source>
</reference>
<dbReference type="EMBL" id="JAKOGI010003684">
    <property type="protein sequence ID" value="KAJ8420230.1"/>
    <property type="molecule type" value="Genomic_DNA"/>
</dbReference>
<sequence length="233" mass="26393">MEFASFLRVSQVFEWQKFLVTIYDVYVTLGVLTRARQIIKITNGSTNRYSNKSVLKHMKDMNQIAYLNSYQFIFNKLINSVRRYKESKATKGLQPKQQPNQDDDGPSFNPTLVVGQTDSEALILVATSMAEASVTTNKEDHYEQVLMGQMKEELNLGQVLSQLDSQCPSPASTSVPNPNTIDEQDIDNKDDDDGAPLRFPLRNTYQGNYDVSINKSLENKCKAGRSLPLKRVR</sequence>
<feature type="compositionally biased region" description="Acidic residues" evidence="1">
    <location>
        <begin position="182"/>
        <end position="194"/>
    </location>
</feature>
<evidence type="ECO:0000256" key="1">
    <source>
        <dbReference type="SAM" id="MobiDB-lite"/>
    </source>
</evidence>
<dbReference type="Proteomes" id="UP001153076">
    <property type="component" value="Unassembled WGS sequence"/>
</dbReference>
<accession>A0A9Q1JJA6</accession>
<feature type="region of interest" description="Disordered" evidence="1">
    <location>
        <begin position="164"/>
        <end position="201"/>
    </location>
</feature>
<feature type="compositionally biased region" description="Polar residues" evidence="1">
    <location>
        <begin position="164"/>
        <end position="181"/>
    </location>
</feature>
<protein>
    <submittedName>
        <fullName evidence="2">Uncharacterized protein</fullName>
    </submittedName>
</protein>
<proteinExistence type="predicted"/>
<comment type="caution">
    <text evidence="2">The sequence shown here is derived from an EMBL/GenBank/DDBJ whole genome shotgun (WGS) entry which is preliminary data.</text>
</comment>
<evidence type="ECO:0000313" key="3">
    <source>
        <dbReference type="Proteomes" id="UP001153076"/>
    </source>
</evidence>
<feature type="region of interest" description="Disordered" evidence="1">
    <location>
        <begin position="88"/>
        <end position="112"/>
    </location>
</feature>